<evidence type="ECO:0000313" key="1">
    <source>
        <dbReference type="EMBL" id="KAJ9650104.1"/>
    </source>
</evidence>
<proteinExistence type="predicted"/>
<protein>
    <submittedName>
        <fullName evidence="1">Uncharacterized protein</fullName>
    </submittedName>
</protein>
<dbReference type="EMBL" id="JAPDRQ010000385">
    <property type="protein sequence ID" value="KAJ9650104.1"/>
    <property type="molecule type" value="Genomic_DNA"/>
</dbReference>
<organism evidence="1 2">
    <name type="scientific">Neophaeococcomyces mojaviensis</name>
    <dbReference type="NCBI Taxonomy" id="3383035"/>
    <lineage>
        <taxon>Eukaryota</taxon>
        <taxon>Fungi</taxon>
        <taxon>Dikarya</taxon>
        <taxon>Ascomycota</taxon>
        <taxon>Pezizomycotina</taxon>
        <taxon>Eurotiomycetes</taxon>
        <taxon>Chaetothyriomycetidae</taxon>
        <taxon>Chaetothyriales</taxon>
        <taxon>Chaetothyriales incertae sedis</taxon>
        <taxon>Neophaeococcomyces</taxon>
    </lineage>
</organism>
<reference evidence="1" key="1">
    <citation type="submission" date="2022-10" db="EMBL/GenBank/DDBJ databases">
        <title>Culturing micro-colonial fungi from biological soil crusts in the Mojave desert and describing Neophaeococcomyces mojavensis, and introducing the new genera and species Taxawa tesnikishii.</title>
        <authorList>
            <person name="Kurbessoian T."/>
            <person name="Stajich J.E."/>
        </authorList>
    </citation>
    <scope>NUCLEOTIDE SEQUENCE</scope>
    <source>
        <strain evidence="1">JES_112</strain>
    </source>
</reference>
<name>A0ACC2ZRF0_9EURO</name>
<gene>
    <name evidence="1" type="ORF">H2198_010581</name>
</gene>
<keyword evidence="2" id="KW-1185">Reference proteome</keyword>
<sequence>MPTSFGLEWKETLFGLEPHWSVEPQVENIQEVVRNHLGISKNQKCDIELYKQGAFNKIYIVRLQDACRIMRVSLPVDPSYKTLSEVATLSFVKKISTIPVPSVIDYDESAENDICFEWMLMEFMPGRTLADKWRDLSMANKEKLIKRLAQCTAELFRINFPAIGNIYEFGVIQGLTAAKIHSYRPMFEIPRQIWRFGDCDLQDSDGDTDFAIGPLVSMEIFWGKHLDYRVLRGPYQSSKSWLKARLAFAEKDSQLVLHSGDEDEVEDANTTLRIITRLEALLDSEFYPNGADTSFAMRHDDLSLHNLLVDDNGELAAVLDWECASSAPLWKVCQLPKLLESRNRAEPPIKSTYIFDKDDNVNSLYWEHLQEHELTKLRAVFLEEMREIVPEWVKIYEESTRKADIDLAIQQCDSELSLRTITRWLDNIDAKGEYWSLKEKFMA</sequence>
<dbReference type="Proteomes" id="UP001172386">
    <property type="component" value="Unassembled WGS sequence"/>
</dbReference>
<accession>A0ACC2ZRF0</accession>
<evidence type="ECO:0000313" key="2">
    <source>
        <dbReference type="Proteomes" id="UP001172386"/>
    </source>
</evidence>
<comment type="caution">
    <text evidence="1">The sequence shown here is derived from an EMBL/GenBank/DDBJ whole genome shotgun (WGS) entry which is preliminary data.</text>
</comment>